<dbReference type="EMBL" id="WMEU01000002">
    <property type="protein sequence ID" value="MYL53402.1"/>
    <property type="molecule type" value="Genomic_DNA"/>
</dbReference>
<evidence type="ECO:0000313" key="2">
    <source>
        <dbReference type="Proteomes" id="UP000466692"/>
    </source>
</evidence>
<evidence type="ECO:0000313" key="1">
    <source>
        <dbReference type="EMBL" id="MYL53402.1"/>
    </source>
</evidence>
<proteinExistence type="predicted"/>
<accession>A0ACC7VF42</accession>
<name>A0ACC7VF42_9BACI</name>
<gene>
    <name evidence="1" type="ORF">GLW08_08625</name>
</gene>
<comment type="caution">
    <text evidence="1">The sequence shown here is derived from an EMBL/GenBank/DDBJ whole genome shotgun (WGS) entry which is preliminary data.</text>
</comment>
<sequence length="436" mass="48608">MDEQDNWVEIQMDKNTGWVANWLVSVTNNEISKSSMKVSSTVNWLRVRDGASTSNKVIGHLQKGDQYSSTKSKGDWIQITFNDKQGWVHKDYVSMVKQASTSPSKKDIANSKIGTITVQTPSLNVRNKGSLNSKVIGSVKDGEQYPYVQEKNDWYEIKLGDGKKGWVANWLVTTSQQTTQSNADQLTLLYNATNIRGGASTDSSIVGRGSKGEVFEIIAHENDWYKINYNNKTAYVADWIVTTTPSDIEQMSNKTGTLKNKTIVIDAGHGGRDVGTIGASGMYEKNLVIKTANRLKERFELAGANVIMTRANDSYISLSARATVSNVKRADAFLSLHYNSFPQSPEAKGIGTFYYHDQHKDFARTVQNAMIQSTGLNDRKAKFGDFHVIRENRQPGLLLELGFLSNENEEKLVKTAKYQENITKGIVQGVSEYLTK</sequence>
<dbReference type="Proteomes" id="UP000466692">
    <property type="component" value="Unassembled WGS sequence"/>
</dbReference>
<protein>
    <submittedName>
        <fullName evidence="1">SH3 domain-containing protein</fullName>
    </submittedName>
</protein>
<keyword evidence="2" id="KW-1185">Reference proteome</keyword>
<reference evidence="1" key="1">
    <citation type="submission" date="2019-11" db="EMBL/GenBank/DDBJ databases">
        <title>Genome sequences of 17 halophilic strains isolated from different environments.</title>
        <authorList>
            <person name="Furrow R.E."/>
        </authorList>
    </citation>
    <scope>NUCLEOTIDE SEQUENCE</scope>
    <source>
        <strain evidence="1">22510_22_Filter</strain>
    </source>
</reference>
<organism evidence="1 2">
    <name type="scientific">Pontibacillus yanchengensis</name>
    <dbReference type="NCBI Taxonomy" id="462910"/>
    <lineage>
        <taxon>Bacteria</taxon>
        <taxon>Bacillati</taxon>
        <taxon>Bacillota</taxon>
        <taxon>Bacilli</taxon>
        <taxon>Bacillales</taxon>
        <taxon>Bacillaceae</taxon>
        <taxon>Pontibacillus</taxon>
    </lineage>
</organism>